<comment type="caution">
    <text evidence="1">The sequence shown here is derived from an EMBL/GenBank/DDBJ whole genome shotgun (WGS) entry which is preliminary data.</text>
</comment>
<protein>
    <submittedName>
        <fullName evidence="1">Uncharacterized protein</fullName>
    </submittedName>
</protein>
<reference evidence="1" key="1">
    <citation type="submission" date="2023-10" db="EMBL/GenBank/DDBJ databases">
        <authorList>
            <person name="Rodriguez Cubillos JULIANA M."/>
            <person name="De Vega J."/>
        </authorList>
    </citation>
    <scope>NUCLEOTIDE SEQUENCE</scope>
</reference>
<evidence type="ECO:0000313" key="2">
    <source>
        <dbReference type="Proteomes" id="UP001177021"/>
    </source>
</evidence>
<keyword evidence="2" id="KW-1185">Reference proteome</keyword>
<gene>
    <name evidence="1" type="ORF">MILVUS5_LOCUS7419</name>
</gene>
<organism evidence="1 2">
    <name type="scientific">Trifolium pratense</name>
    <name type="common">Red clover</name>
    <dbReference type="NCBI Taxonomy" id="57577"/>
    <lineage>
        <taxon>Eukaryota</taxon>
        <taxon>Viridiplantae</taxon>
        <taxon>Streptophyta</taxon>
        <taxon>Embryophyta</taxon>
        <taxon>Tracheophyta</taxon>
        <taxon>Spermatophyta</taxon>
        <taxon>Magnoliopsida</taxon>
        <taxon>eudicotyledons</taxon>
        <taxon>Gunneridae</taxon>
        <taxon>Pentapetalae</taxon>
        <taxon>rosids</taxon>
        <taxon>fabids</taxon>
        <taxon>Fabales</taxon>
        <taxon>Fabaceae</taxon>
        <taxon>Papilionoideae</taxon>
        <taxon>50 kb inversion clade</taxon>
        <taxon>NPAAA clade</taxon>
        <taxon>Hologalegina</taxon>
        <taxon>IRL clade</taxon>
        <taxon>Trifolieae</taxon>
        <taxon>Trifolium</taxon>
    </lineage>
</organism>
<dbReference type="Proteomes" id="UP001177021">
    <property type="component" value="Unassembled WGS sequence"/>
</dbReference>
<name>A0ACB0IWP5_TRIPR</name>
<proteinExistence type="predicted"/>
<dbReference type="EMBL" id="CASHSV030000013">
    <property type="protein sequence ID" value="CAJ2637011.1"/>
    <property type="molecule type" value="Genomic_DNA"/>
</dbReference>
<accession>A0ACB0IWP5</accession>
<sequence>MEEDLSIHDNYGTDLLRLSRKEALVEVTHLHYVLTLQVPGEGKLDWLYKDLCVCFRICFVYVHLNLRFVALMKSG</sequence>
<evidence type="ECO:0000313" key="1">
    <source>
        <dbReference type="EMBL" id="CAJ2637011.1"/>
    </source>
</evidence>